<accession>A0A8T2JID7</accession>
<feature type="coiled-coil region" evidence="12">
    <location>
        <begin position="1115"/>
        <end position="1437"/>
    </location>
</feature>
<dbReference type="Proteomes" id="UP000812440">
    <property type="component" value="Chromosome 5"/>
</dbReference>
<feature type="coiled-coil region" evidence="12">
    <location>
        <begin position="810"/>
        <end position="895"/>
    </location>
</feature>
<evidence type="ECO:0000256" key="6">
    <source>
        <dbReference type="ARBA" id="ARBA00022737"/>
    </source>
</evidence>
<keyword evidence="9 12" id="KW-0175">Coiled coil</keyword>
<dbReference type="SMART" id="SM00054">
    <property type="entry name" value="EFh"/>
    <property type="match status" value="3"/>
</dbReference>
<dbReference type="PANTHER" id="PTHR18905">
    <property type="entry name" value="NINEIN"/>
    <property type="match status" value="1"/>
</dbReference>
<feature type="region of interest" description="Disordered" evidence="13">
    <location>
        <begin position="121"/>
        <end position="165"/>
    </location>
</feature>
<dbReference type="InterPro" id="IPR002048">
    <property type="entry name" value="EF_hand_dom"/>
</dbReference>
<dbReference type="Gene3D" id="1.10.287.1490">
    <property type="match status" value="1"/>
</dbReference>
<dbReference type="PANTHER" id="PTHR18905:SF12">
    <property type="entry name" value="NINEIN-LIKE PROTEIN"/>
    <property type="match status" value="1"/>
</dbReference>
<keyword evidence="8" id="KW-0832">Ubl conjugation</keyword>
<keyword evidence="4" id="KW-0493">Microtubule</keyword>
<keyword evidence="10" id="KW-0206">Cytoskeleton</keyword>
<comment type="subcellular location">
    <subcellularLocation>
        <location evidence="1">Cytoplasm</location>
        <location evidence="1">Cytoskeleton</location>
        <location evidence="1">Microtubule organizing center</location>
        <location evidence="1">Centrosome</location>
    </subcellularLocation>
</comment>
<evidence type="ECO:0000256" key="1">
    <source>
        <dbReference type="ARBA" id="ARBA00004300"/>
    </source>
</evidence>
<dbReference type="CDD" id="cd00051">
    <property type="entry name" value="EFh"/>
    <property type="match status" value="1"/>
</dbReference>
<keyword evidence="2" id="KW-0963">Cytoplasm</keyword>
<feature type="domain" description="EF-hand" evidence="14">
    <location>
        <begin position="227"/>
        <end position="262"/>
    </location>
</feature>
<feature type="domain" description="EF-hand" evidence="14">
    <location>
        <begin position="190"/>
        <end position="225"/>
    </location>
</feature>
<keyword evidence="16" id="KW-1185">Reference proteome</keyword>
<keyword evidence="5" id="KW-0479">Metal-binding</keyword>
<keyword evidence="6" id="KW-0677">Repeat</keyword>
<evidence type="ECO:0000256" key="9">
    <source>
        <dbReference type="ARBA" id="ARBA00023054"/>
    </source>
</evidence>
<feature type="coiled-coil region" evidence="12">
    <location>
        <begin position="1480"/>
        <end position="1630"/>
    </location>
</feature>
<feature type="coiled-coil region" evidence="12">
    <location>
        <begin position="641"/>
        <end position="774"/>
    </location>
</feature>
<sequence>MDKEEENKYVSQLLEVFNSCDTTGTGYLDKEELTELCQKLHLDAQLPLLLQTLLGNDIFARVNFEEFKEGFVAVLSTTIDISEDEMIPEEVKPKYVKGTKRYGRRTQPELEAVENEANKFLQEQNVNGQRKSQLKRSSSLESVESLKSDEEAENGKEPLNESFEAQGQLRTWNPEVFDRQRRSSSQCSDMTEHQVRDIWEELGIGHNGYLNLQELATVCKSIGLKDLSKEELEDLFNKLDRDGDGKVSFQEFQYGLFSHAPMPIASTPLKQRRLWGCYQPMEDNSRMTATPSLLSCFGGLHLFSSIDDGTGFGNPEQILFIWEEEGIEDGKDVLMSLDFSMGDRVNLLDLTTALDNEVMATKNRIHLAALASYKNELYHQHMRNEQVTRERDKMKQDLERSEKRNLQLADEVDDHNSEIEQLNESKIRDLELEYRQRISMLRAQMESEKEQFLQQSDQYRTKLESDLANLKMEETNLRDRLNLSVKENTRLQNEIVEVVEKLTEKENEVVKLKNNAYDMPDSERQTDYPPMELCNPEERFADIIKEYEIQCRELRDQNDELQLQFEAMRSQLSESKYSRLLAKIKDNKLLHLKAKEKIHSNHLKNGINGKKGVSNRLRRSASAAGANVAVESEPSPANIETELTKHQLKEQQQEIQDLKIQLETKVNYYEREVELMKVNFEKERKETEHSFKLEISEMEEQKVDLEELNAKYQEVIDGLKAQLSKSNFQEMEKRFEKAKNEMEQYYTKEISTLSQRLTAEREQLEQELRRTHHHELHSLRDAAEKEWAEKLAAIEAQYAEHCQNLVQKHYSEKKELLEKQELEKKSLVQENLVERGQWEEREKTLLAQCKKELLKQEEKHNEEQARICKSFAIEKENLESLLKTEIERLNEEISQLAKGNIRFTAVAPSGREAHQAWVNGQSYHCGKPYISDINKQQILHLEESLLEEALAIDDYVNRLEMDNKAFIVEQDQFNRDMNRTLHLKCCHLLYSLKAAEEKLSLLKETEESPGVKLQIIESLVSSLRAQLQNDTKEIETLMKNQKCIEEPSSQLAAKQEARPLFDFEEKQLLVHLQEKGDYGHEWTICPSSTAEQLNQKPNVSQVQDDEYPNMDATVLQELFLKNSLLSQKLRNKEEELCILQREMVEMVNRFQDMKKESAEQVADAKDEAEREKNSIRDRLFELEDLVRQLEIKTLGSQDHRMELGRLSEDNSLLRNKVNRLHQDMDDIENLNNKHRKQMADLKVEKDKLLQELEELNKQNQKYQDEICQLNTQSLQLNVTISDLAEQNTENLETIQQLTNNLRDVTEQKDGVVSAITKLQEIIDSLEIENHQQESRFQREKDQLERELQMFKDENRKYKDELLRLNEQETQLNTDIANLRAQNMDKQETMQNLSSSLKDLTQQKEEAQEALRSLRKNLEDAERENHQLETEWNLQKDQLVNELKISKKENQKHCDQLHQLNTQSIQLSSSVSDLSAQHVGNQETIHQLNSLLREVTRQKEEASAALEQLKETLNTLERAKLQQRETWKQEKDRLSQELHIANDKMQNQMQKHISEREDLLSGLNESNKQLAILDSLQKEVSTLRQENLCLKDQCHCLTRQIKEMEDKVTAMTELESEFKVTCEESQNLKQNDILLREELTECQDKLLEVNSKRALEQSQHLREVQQLKDKVNNAVSKEQLSQLQNRLLEEQQNVQQLQDRLRFNADQTNRLLAMQQEEHEKLLRRMEERLEEVEMDLKNVRVVLQEKVNQLKEQLEKNAKSGLLLKDLYVENAQLMKALQVTEQRQKNAEKKNYILEEKIAALNKVIGKIAPASLAV</sequence>
<evidence type="ECO:0000256" key="7">
    <source>
        <dbReference type="ARBA" id="ARBA00022837"/>
    </source>
</evidence>
<dbReference type="Gene3D" id="1.10.238.10">
    <property type="entry name" value="EF-hand"/>
    <property type="match status" value="2"/>
</dbReference>
<dbReference type="FunFam" id="1.10.238.10:FF:000209">
    <property type="entry name" value="Ninein like"/>
    <property type="match status" value="1"/>
</dbReference>
<evidence type="ECO:0000256" key="8">
    <source>
        <dbReference type="ARBA" id="ARBA00022843"/>
    </source>
</evidence>
<dbReference type="GO" id="GO:0005509">
    <property type="term" value="F:calcium ion binding"/>
    <property type="evidence" value="ECO:0007669"/>
    <property type="project" value="InterPro"/>
</dbReference>
<proteinExistence type="predicted"/>
<dbReference type="SUPFAM" id="SSF47473">
    <property type="entry name" value="EF-hand"/>
    <property type="match status" value="1"/>
</dbReference>
<organism evidence="15 16">
    <name type="scientific">Hymenochirus boettgeri</name>
    <name type="common">Congo dwarf clawed frog</name>
    <dbReference type="NCBI Taxonomy" id="247094"/>
    <lineage>
        <taxon>Eukaryota</taxon>
        <taxon>Metazoa</taxon>
        <taxon>Chordata</taxon>
        <taxon>Craniata</taxon>
        <taxon>Vertebrata</taxon>
        <taxon>Euteleostomi</taxon>
        <taxon>Amphibia</taxon>
        <taxon>Batrachia</taxon>
        <taxon>Anura</taxon>
        <taxon>Pipoidea</taxon>
        <taxon>Pipidae</taxon>
        <taxon>Pipinae</taxon>
        <taxon>Hymenochirus</taxon>
    </lineage>
</organism>
<dbReference type="GO" id="GO:0005813">
    <property type="term" value="C:centrosome"/>
    <property type="evidence" value="ECO:0007669"/>
    <property type="project" value="UniProtKB-SubCell"/>
</dbReference>
<evidence type="ECO:0000256" key="3">
    <source>
        <dbReference type="ARBA" id="ARBA00022553"/>
    </source>
</evidence>
<feature type="compositionally biased region" description="Polar residues" evidence="13">
    <location>
        <begin position="121"/>
        <end position="131"/>
    </location>
</feature>
<dbReference type="GO" id="GO:0005874">
    <property type="term" value="C:microtubule"/>
    <property type="evidence" value="ECO:0007669"/>
    <property type="project" value="UniProtKB-KW"/>
</dbReference>
<evidence type="ECO:0000256" key="10">
    <source>
        <dbReference type="ARBA" id="ARBA00023212"/>
    </source>
</evidence>
<dbReference type="OrthoDB" id="5799458at2759"/>
<feature type="domain" description="EF-hand" evidence="14">
    <location>
        <begin position="8"/>
        <end position="43"/>
    </location>
</feature>
<feature type="compositionally biased region" description="Basic and acidic residues" evidence="13">
    <location>
        <begin position="144"/>
        <end position="159"/>
    </location>
</feature>
<name>A0A8T2JID7_9PIPI</name>
<feature type="coiled-coil region" evidence="12">
    <location>
        <begin position="384"/>
        <end position="571"/>
    </location>
</feature>
<keyword evidence="7" id="KW-0106">Calcium</keyword>
<gene>
    <name evidence="15" type="ORF">GDO86_009298</name>
</gene>
<dbReference type="Pfam" id="PF13499">
    <property type="entry name" value="EF-hand_7"/>
    <property type="match status" value="1"/>
</dbReference>
<dbReference type="GO" id="GO:0034454">
    <property type="term" value="P:microtubule anchoring at centrosome"/>
    <property type="evidence" value="ECO:0007669"/>
    <property type="project" value="TreeGrafter"/>
</dbReference>
<dbReference type="InterPro" id="IPR011992">
    <property type="entry name" value="EF-hand-dom_pair"/>
</dbReference>
<evidence type="ECO:0000256" key="12">
    <source>
        <dbReference type="SAM" id="Coils"/>
    </source>
</evidence>
<evidence type="ECO:0000259" key="14">
    <source>
        <dbReference type="PROSITE" id="PS50222"/>
    </source>
</evidence>
<evidence type="ECO:0000256" key="13">
    <source>
        <dbReference type="SAM" id="MobiDB-lite"/>
    </source>
</evidence>
<protein>
    <recommendedName>
        <fullName evidence="11">Ninein-like protein</fullName>
    </recommendedName>
</protein>
<evidence type="ECO:0000256" key="2">
    <source>
        <dbReference type="ARBA" id="ARBA00022490"/>
    </source>
</evidence>
<dbReference type="InterPro" id="IPR018247">
    <property type="entry name" value="EF_Hand_1_Ca_BS"/>
</dbReference>
<evidence type="ECO:0000256" key="11">
    <source>
        <dbReference type="ARBA" id="ARBA00071185"/>
    </source>
</evidence>
<evidence type="ECO:0000313" key="16">
    <source>
        <dbReference type="Proteomes" id="UP000812440"/>
    </source>
</evidence>
<evidence type="ECO:0000256" key="4">
    <source>
        <dbReference type="ARBA" id="ARBA00022701"/>
    </source>
</evidence>
<keyword evidence="3" id="KW-0597">Phosphoprotein</keyword>
<comment type="caution">
    <text evidence="15">The sequence shown here is derived from an EMBL/GenBank/DDBJ whole genome shotgun (WGS) entry which is preliminary data.</text>
</comment>
<dbReference type="PROSITE" id="PS50222">
    <property type="entry name" value="EF_HAND_2"/>
    <property type="match status" value="3"/>
</dbReference>
<evidence type="ECO:0000256" key="5">
    <source>
        <dbReference type="ARBA" id="ARBA00022723"/>
    </source>
</evidence>
<reference evidence="15" key="1">
    <citation type="thesis" date="2020" institute="ProQuest LLC" country="789 East Eisenhower Parkway, Ann Arbor, MI, USA">
        <title>Comparative Genomics and Chromosome Evolution.</title>
        <authorList>
            <person name="Mudd A.B."/>
        </authorList>
    </citation>
    <scope>NUCLEOTIDE SEQUENCE</scope>
    <source>
        <strain evidence="15">Female2</strain>
        <tissue evidence="15">Blood</tissue>
    </source>
</reference>
<dbReference type="FunFam" id="1.10.238.10:FF:000094">
    <property type="entry name" value="ninein isoform X7"/>
    <property type="match status" value="1"/>
</dbReference>
<dbReference type="PROSITE" id="PS00018">
    <property type="entry name" value="EF_HAND_1"/>
    <property type="match status" value="1"/>
</dbReference>
<evidence type="ECO:0000313" key="15">
    <source>
        <dbReference type="EMBL" id="KAG8444052.1"/>
    </source>
</evidence>
<dbReference type="EMBL" id="JAACNH010000004">
    <property type="protein sequence ID" value="KAG8444052.1"/>
    <property type="molecule type" value="Genomic_DNA"/>
</dbReference>
<feature type="coiled-coil region" evidence="12">
    <location>
        <begin position="1672"/>
        <end position="1798"/>
    </location>
</feature>